<reference evidence="2" key="1">
    <citation type="journal article" date="2023" name="Mol. Biol. Evol.">
        <title>Third-Generation Sequencing Reveals the Adaptive Role of the Epigenome in Three Deep-Sea Polychaetes.</title>
        <authorList>
            <person name="Perez M."/>
            <person name="Aroh O."/>
            <person name="Sun Y."/>
            <person name="Lan Y."/>
            <person name="Juniper S.K."/>
            <person name="Young C.R."/>
            <person name="Angers B."/>
            <person name="Qian P.Y."/>
        </authorList>
    </citation>
    <scope>NUCLEOTIDE SEQUENCE</scope>
    <source>
        <strain evidence="2">P08H-3</strain>
    </source>
</reference>
<accession>A0AAD9K4U8</accession>
<organism evidence="2 3">
    <name type="scientific">Paralvinella palmiformis</name>
    <dbReference type="NCBI Taxonomy" id="53620"/>
    <lineage>
        <taxon>Eukaryota</taxon>
        <taxon>Metazoa</taxon>
        <taxon>Spiralia</taxon>
        <taxon>Lophotrochozoa</taxon>
        <taxon>Annelida</taxon>
        <taxon>Polychaeta</taxon>
        <taxon>Sedentaria</taxon>
        <taxon>Canalipalpata</taxon>
        <taxon>Terebellida</taxon>
        <taxon>Terebelliformia</taxon>
        <taxon>Alvinellidae</taxon>
        <taxon>Paralvinella</taxon>
    </lineage>
</organism>
<evidence type="ECO:0000313" key="2">
    <source>
        <dbReference type="EMBL" id="KAK2164390.1"/>
    </source>
</evidence>
<evidence type="ECO:0000256" key="1">
    <source>
        <dbReference type="SAM" id="Phobius"/>
    </source>
</evidence>
<dbReference type="Proteomes" id="UP001208570">
    <property type="component" value="Unassembled WGS sequence"/>
</dbReference>
<protein>
    <submittedName>
        <fullName evidence="2">Uncharacterized protein</fullName>
    </submittedName>
</protein>
<gene>
    <name evidence="2" type="ORF">LSH36_64g00019</name>
</gene>
<comment type="caution">
    <text evidence="2">The sequence shown here is derived from an EMBL/GenBank/DDBJ whole genome shotgun (WGS) entry which is preliminary data.</text>
</comment>
<sequence>MRTIGVVVVVVRPGNMRTSYLIVTLFTLGVVSAFMLDDLTIPVDRSIPRIRPLRRQIRHFEPGKIGQITVIYQTSHPDQIKIRWFRKAMDLANAEISDHLTIEGDPRYRLKFLAISDVRAVTLRVTDVALWEFPMSFVLVMTAGQPPVEYQLDTVIEEPLPFTYDDILDEIRWVALPPSALTFSYHGSMSATCVAVVDSESESITDELNMYRVTFEKDRWRLKKGILNPALKSPLETESIHRSIRPSIHPSPIKPFLGLLHGHQKF</sequence>
<keyword evidence="1" id="KW-0812">Transmembrane</keyword>
<evidence type="ECO:0000313" key="3">
    <source>
        <dbReference type="Proteomes" id="UP001208570"/>
    </source>
</evidence>
<keyword evidence="3" id="KW-1185">Reference proteome</keyword>
<keyword evidence="1" id="KW-0472">Membrane</keyword>
<dbReference type="AlphaFoldDB" id="A0AAD9K4U8"/>
<keyword evidence="1" id="KW-1133">Transmembrane helix</keyword>
<feature type="transmembrane region" description="Helical" evidence="1">
    <location>
        <begin position="20"/>
        <end position="41"/>
    </location>
</feature>
<proteinExistence type="predicted"/>
<dbReference type="EMBL" id="JAODUP010000064">
    <property type="protein sequence ID" value="KAK2164390.1"/>
    <property type="molecule type" value="Genomic_DNA"/>
</dbReference>
<name>A0AAD9K4U8_9ANNE</name>